<name>A0A438J4F7_VITVI</name>
<dbReference type="Gene3D" id="3.40.50.300">
    <property type="entry name" value="P-loop containing nucleotide triphosphate hydrolases"/>
    <property type="match status" value="1"/>
</dbReference>
<evidence type="ECO:0000313" key="3">
    <source>
        <dbReference type="Proteomes" id="UP000288805"/>
    </source>
</evidence>
<dbReference type="Gene3D" id="1.10.20.140">
    <property type="match status" value="1"/>
</dbReference>
<accession>A0A438J4F7</accession>
<evidence type="ECO:0000313" key="2">
    <source>
        <dbReference type="EMBL" id="RVX03850.1"/>
    </source>
</evidence>
<dbReference type="GO" id="GO:0016740">
    <property type="term" value="F:transferase activity"/>
    <property type="evidence" value="ECO:0007669"/>
    <property type="project" value="UniProtKB-KW"/>
</dbReference>
<dbReference type="AlphaFoldDB" id="A0A438J4F7"/>
<comment type="caution">
    <text evidence="2">The sequence shown here is derived from an EMBL/GenBank/DDBJ whole genome shotgun (WGS) entry which is preliminary data.</text>
</comment>
<reference evidence="2 3" key="1">
    <citation type="journal article" date="2018" name="PLoS Genet.">
        <title>Population sequencing reveals clonal diversity and ancestral inbreeding in the grapevine cultivar Chardonnay.</title>
        <authorList>
            <person name="Roach M.J."/>
            <person name="Johnson D.L."/>
            <person name="Bohlmann J."/>
            <person name="van Vuuren H.J."/>
            <person name="Jones S.J."/>
            <person name="Pretorius I.S."/>
            <person name="Schmidt S.A."/>
            <person name="Borneman A.R."/>
        </authorList>
    </citation>
    <scope>NUCLEOTIDE SEQUENCE [LARGE SCALE GENOMIC DNA]</scope>
    <source>
        <strain evidence="3">cv. Chardonnay</strain>
        <tissue evidence="2">Leaf</tissue>
    </source>
</reference>
<organism evidence="2 3">
    <name type="scientific">Vitis vinifera</name>
    <name type="common">Grape</name>
    <dbReference type="NCBI Taxonomy" id="29760"/>
    <lineage>
        <taxon>Eukaryota</taxon>
        <taxon>Viridiplantae</taxon>
        <taxon>Streptophyta</taxon>
        <taxon>Embryophyta</taxon>
        <taxon>Tracheophyta</taxon>
        <taxon>Spermatophyta</taxon>
        <taxon>Magnoliopsida</taxon>
        <taxon>eudicotyledons</taxon>
        <taxon>Gunneridae</taxon>
        <taxon>Pentapetalae</taxon>
        <taxon>rosids</taxon>
        <taxon>Vitales</taxon>
        <taxon>Vitaceae</taxon>
        <taxon>Viteae</taxon>
        <taxon>Vitis</taxon>
    </lineage>
</organism>
<evidence type="ECO:0000256" key="1">
    <source>
        <dbReference type="SAM" id="MobiDB-lite"/>
    </source>
</evidence>
<dbReference type="Proteomes" id="UP000288805">
    <property type="component" value="Unassembled WGS sequence"/>
</dbReference>
<feature type="region of interest" description="Disordered" evidence="1">
    <location>
        <begin position="83"/>
        <end position="116"/>
    </location>
</feature>
<dbReference type="FunFam" id="1.10.20.140:FF:000007">
    <property type="entry name" value="tRNA dimethylallyltransferase 9"/>
    <property type="match status" value="1"/>
</dbReference>
<keyword evidence="2" id="KW-0808">Transferase</keyword>
<dbReference type="InterPro" id="IPR027417">
    <property type="entry name" value="P-loop_NTPase"/>
</dbReference>
<gene>
    <name evidence="2" type="primary">IPT9_1</name>
    <name evidence="2" type="ORF">CK203_021632</name>
</gene>
<dbReference type="Pfam" id="PF01715">
    <property type="entry name" value="IPPT"/>
    <property type="match status" value="2"/>
</dbReference>
<protein>
    <submittedName>
        <fullName evidence="2">tRNA dimethylallyltransferase 9</fullName>
    </submittedName>
</protein>
<dbReference type="EMBL" id="QGNW01000063">
    <property type="protein sequence ID" value="RVX03850.1"/>
    <property type="molecule type" value="Genomic_DNA"/>
</dbReference>
<proteinExistence type="predicted"/>
<sequence length="311" mass="35696">MWHSSTMFIYGKPDVPKASREIASEVYSELMDLQRNGDWDAAVQLVVKAGDSKAQSLAANDWYRLRRSLEIIKSSGSPPSAFHVPYDSFREQPSSVDHSHDVNSSSDGSKENKSKELDFDVGSDGILSEARWLLDNGLLPNSNSATRAIGYRQSLRHCQVTEDGGGNVKDSRHEGKVDLVLTISYSQAMEYLVTCREEGGRSSPQEFYAFLSEFQKASRNFAKRQMTWFRNELIYHWLDASRPLEMVLNFIHDAYYDQTGKLVVPKSLSMKKDMSNNREINELKAYRTKNRHFINREDCSDILDWIWRTQQ</sequence>